<dbReference type="Pfam" id="PF24401">
    <property type="entry name" value="iHD-CE"/>
    <property type="match status" value="1"/>
</dbReference>
<dbReference type="InterPro" id="IPR056507">
    <property type="entry name" value="wHTH-HSP90_Na-assoc"/>
</dbReference>
<dbReference type="GO" id="GO:0006508">
    <property type="term" value="P:proteolysis"/>
    <property type="evidence" value="ECO:0007669"/>
    <property type="project" value="InterPro"/>
</dbReference>
<evidence type="ECO:0000259" key="2">
    <source>
        <dbReference type="Pfam" id="PF24401"/>
    </source>
</evidence>
<dbReference type="Proteomes" id="UP000295578">
    <property type="component" value="Unassembled WGS sequence"/>
</dbReference>
<dbReference type="InterPro" id="IPR036890">
    <property type="entry name" value="HATPase_C_sf"/>
</dbReference>
<dbReference type="InterPro" id="IPR011600">
    <property type="entry name" value="Pept_C14_caspase"/>
</dbReference>
<dbReference type="Gene3D" id="3.30.565.10">
    <property type="entry name" value="Histidine kinase-like ATPase, C-terminal domain"/>
    <property type="match status" value="1"/>
</dbReference>
<dbReference type="Pfam" id="PF00656">
    <property type="entry name" value="Peptidase_C14"/>
    <property type="match status" value="1"/>
</dbReference>
<dbReference type="PANTHER" id="PTHR22576:SF37">
    <property type="entry name" value="MUCOSA-ASSOCIATED LYMPHOID TISSUE LYMPHOMA TRANSLOCATION PROTEIN 1"/>
    <property type="match status" value="1"/>
</dbReference>
<protein>
    <submittedName>
        <fullName evidence="4">Uncharacterized protein</fullName>
    </submittedName>
</protein>
<dbReference type="PRINTS" id="PR00775">
    <property type="entry name" value="HEATSHOCK90"/>
</dbReference>
<dbReference type="InterPro" id="IPR052039">
    <property type="entry name" value="Caspase-related_regulators"/>
</dbReference>
<dbReference type="EMBL" id="SMKY01000047">
    <property type="protein sequence ID" value="TDD84159.1"/>
    <property type="molecule type" value="Genomic_DNA"/>
</dbReference>
<dbReference type="OrthoDB" id="9802640at2"/>
<comment type="caution">
    <text evidence="4">The sequence shown here is derived from an EMBL/GenBank/DDBJ whole genome shotgun (WGS) entry which is preliminary data.</text>
</comment>
<evidence type="ECO:0000259" key="1">
    <source>
        <dbReference type="Pfam" id="PF00656"/>
    </source>
</evidence>
<dbReference type="PANTHER" id="PTHR22576">
    <property type="entry name" value="MUCOSA ASSOCIATED LYMPHOID TISSUE LYMPHOMA TRANSLOCATION PROTEIN 1/PARACASPASE"/>
    <property type="match status" value="1"/>
</dbReference>
<name>A0A4R5BFH7_9ACTN</name>
<dbReference type="InterPro" id="IPR056506">
    <property type="entry name" value="iHD-CE"/>
</dbReference>
<dbReference type="SUPFAM" id="SSF52129">
    <property type="entry name" value="Caspase-like"/>
    <property type="match status" value="1"/>
</dbReference>
<keyword evidence="5" id="KW-1185">Reference proteome</keyword>
<feature type="domain" description="Peptidase C14 caspase" evidence="1">
    <location>
        <begin position="7"/>
        <end position="229"/>
    </location>
</feature>
<gene>
    <name evidence="4" type="ORF">E1293_13375</name>
</gene>
<feature type="domain" description="wHTH-Hsp90 Na associated" evidence="3">
    <location>
        <begin position="1552"/>
        <end position="1606"/>
    </location>
</feature>
<reference evidence="4 5" key="1">
    <citation type="submission" date="2019-03" db="EMBL/GenBank/DDBJ databases">
        <title>Draft genome sequences of novel Actinobacteria.</title>
        <authorList>
            <person name="Sahin N."/>
            <person name="Ay H."/>
            <person name="Saygin H."/>
        </authorList>
    </citation>
    <scope>NUCLEOTIDE SEQUENCE [LARGE SCALE GENOMIC DNA]</scope>
    <source>
        <strain evidence="4 5">DSM 45941</strain>
    </source>
</reference>
<feature type="domain" description="iHD-CE" evidence="2">
    <location>
        <begin position="253"/>
        <end position="595"/>
    </location>
</feature>
<evidence type="ECO:0000313" key="5">
    <source>
        <dbReference type="Proteomes" id="UP000295578"/>
    </source>
</evidence>
<organism evidence="4 5">
    <name type="scientific">Actinomadura darangshiensis</name>
    <dbReference type="NCBI Taxonomy" id="705336"/>
    <lineage>
        <taxon>Bacteria</taxon>
        <taxon>Bacillati</taxon>
        <taxon>Actinomycetota</taxon>
        <taxon>Actinomycetes</taxon>
        <taxon>Streptosporangiales</taxon>
        <taxon>Thermomonosporaceae</taxon>
        <taxon>Actinomadura</taxon>
    </lineage>
</organism>
<proteinExistence type="predicted"/>
<accession>A0A4R5BFH7</accession>
<dbReference type="Gene3D" id="3.40.50.1460">
    <property type="match status" value="1"/>
</dbReference>
<dbReference type="InterPro" id="IPR020575">
    <property type="entry name" value="Hsp90_N"/>
</dbReference>
<evidence type="ECO:0000259" key="3">
    <source>
        <dbReference type="Pfam" id="PF24410"/>
    </source>
</evidence>
<dbReference type="GO" id="GO:0004197">
    <property type="term" value="F:cysteine-type endopeptidase activity"/>
    <property type="evidence" value="ECO:0007669"/>
    <property type="project" value="InterPro"/>
</dbReference>
<sequence length="1616" mass="180861">MLLVSDRRALLIGVSEYDGDLFKPLGGTVDADIGRMAQALGESEYLIERCVPSHGVQPNRGAIQQALRRACVEAPVGGVLLIYYSGHGIVIGGQSYLIPKDLVADLEDSTQPDPDSLIPLVPKAVEKCPARLIVLVVDACRDDPSGRSAPGLSGGRLYHPPNGAFVLLTSCDQGQTSGYDESGSFFTQMLSEVLARRHPARTLDEVFEAARERMARRMAHTDAPDQTPQRTWASDRVAGAELICEGDRISAAWERAVTRTRLWSRASCDEDLVEKTRRSVVKVVETCARDWLSSEAFLRDHADLSDPWSSHFYPTRVLDALDLCLSPDARLTAQELGMLIAAPFLREATMADGIRDAARLRPTNFERLFAKGLRDDLELTFAMYDHVCRRAEGLERRHRLEARDALAMWLVHRWLVARPRLWEGAAACEVSRRLARALSAAGSTGRLTTDELAEVSRILMHSVGADADDQRLTERIKGTDFTDTTRALAALLAVAGAMAADTRRMPTVVVDHLGITDELQLGALQRAVELLTWEAEADGTRRLTATCDHPAIHDALEHVAKAAERARIEFPGLGGMDPALLEGLPARLTHDGLRAVNREGRPVYKTPLLAFRLSDEKIRELLMGRQLYGDSSLAIRELYQNALDSCRYRRTRRRYRELRGLDLAPWDGRITLRQGTDATGRGYIECRDNGIGMTVEALKNTFANAGERFVYRQDFRYEQARWQELDPSLRLIPNSQFGIGVFSYFMIAEEIEIKTRSVDEDDQTGQANQIRIASSGSLFQITTSAGSEPEGGTSVRLYLTGDEQVSVLRTLRRLLWLSEFRVEVTEDEVGSETWWPETLRPPGGTAELLQHETDLWWVPGEGGITADGIRTNEEMHGLVVNLRDENRPRFSVDRNTLQGWNKKWVRRQIRASLPSLVEWPQFSLTWLWKVAGSSPEIARQIFEHLMDNEGEISIGGTWGRDEHAPIREIGCLPIDEIIMAQRNHWWMGNRNAWIRSWRIGVWVSSGIVGSYGNIPIPRSLEGFPAVEPADAHSIKKVYEGGDILNRASLGKPPIELLLQIRSPRDEVPLERLRRLRRFSIAGLDVSQLRNVPLPTRSLDKEEEPLQWALAAWARNDAAQTPCLGGSLARVSAHLNISIGELLQRIDDLLPGAVSSLGRDLDSLREHVFNDIEVKLFTRDLDGLEPWIGPEVTPAHVAKAVARLDLDVSAIIEMFDRFAPLGYTVTMRDCYPDELTAAEIGVLQVVPEVGRVLAPIEFLALATRLEKNVYELARELERVVAAGFITVPDLAGLGGGYATEAEAEILDTIGRRLDSEERYRTSLWSVLCDLMGKIGIEGRPGYERRLKDYARLIGMLVPERPITVPELFYLAWELKVDLGAAIEQCVRVLGDAADLSVVPKEAWESRISGHRITEYNALTGDLFEHYYAVDPVDWRIDPWRILASSARLRLSVKEMLERLDECRTVGAPVPEVSESVAADYLEFFPDSYDLAMTSEADEGYRDRPVNRIDALHLVKTAGRFGWTLAYTDQRFRRIEPLGLELDYPADACPEGLVHWQDLLVLTTSLDGQAPVVSGVIRRDHIAAAARDIEESEEQVVARLRKYRPLFGYTVEGHDDEW</sequence>
<dbReference type="SUPFAM" id="SSF55874">
    <property type="entry name" value="ATPase domain of HSP90 chaperone/DNA topoisomerase II/histidine kinase"/>
    <property type="match status" value="1"/>
</dbReference>
<feature type="domain" description="wHTH-Hsp90 Na associated" evidence="3">
    <location>
        <begin position="1170"/>
        <end position="1221"/>
    </location>
</feature>
<dbReference type="InterPro" id="IPR029030">
    <property type="entry name" value="Caspase-like_dom_sf"/>
</dbReference>
<evidence type="ECO:0000313" key="4">
    <source>
        <dbReference type="EMBL" id="TDD84159.1"/>
    </source>
</evidence>
<dbReference type="Pfam" id="PF24410">
    <property type="entry name" value="wHTH-HSP90_Na-assoc"/>
    <property type="match status" value="2"/>
</dbReference>